<sequence>MRKNNKTLAVFTLVVHKKKNGQLYGYSPYINEMNMWTSHFDKVIVVGNFSNSENIDKLESPYNHTNISLVKVPGFNVKSVFSIAKLFFYLPLIIFRMVRVMYQSDYFHFRCPSNVSAIAAIVQVFFPRIPKTTKYAGNWNPNSNQPLGYRFQKWLLSNTFLTKNMKVLVYGDWENQSKSVVPFMSATYTESEKIEFKKREYSKKLKFVFTGAMVVGKRPMLTIKIIEALIEKGILAELHMFGDGPLMNDIKLYLNEKKLNNNVFIYGNQPKEKVKTCLLDAHFSILPSKSEGWPKAIAEGMFFGTIPISTKISCLPWILDFGKRGILIEANLERAVETILESIHKGNEHLNGLSHNALRWSQQYTVDRLENEISKLTII</sequence>
<keyword evidence="4" id="KW-1185">Reference proteome</keyword>
<feature type="domain" description="Glycosyl transferase family 1" evidence="2">
    <location>
        <begin position="191"/>
        <end position="357"/>
    </location>
</feature>
<dbReference type="SUPFAM" id="SSF53756">
    <property type="entry name" value="UDP-Glycosyltransferase/glycogen phosphorylase"/>
    <property type="match status" value="1"/>
</dbReference>
<dbReference type="Gene3D" id="3.40.50.2000">
    <property type="entry name" value="Glycogen Phosphorylase B"/>
    <property type="match status" value="1"/>
</dbReference>
<dbReference type="RefSeq" id="WP_173300449.1">
    <property type="nucleotide sequence ID" value="NZ_JABRWQ010000002.1"/>
</dbReference>
<dbReference type="Pfam" id="PF00534">
    <property type="entry name" value="Glycos_transf_1"/>
    <property type="match status" value="1"/>
</dbReference>
<dbReference type="EMBL" id="JABRWQ010000002">
    <property type="protein sequence ID" value="NRD22817.1"/>
    <property type="molecule type" value="Genomic_DNA"/>
</dbReference>
<evidence type="ECO:0000256" key="1">
    <source>
        <dbReference type="SAM" id="Phobius"/>
    </source>
</evidence>
<proteinExistence type="predicted"/>
<keyword evidence="1" id="KW-1133">Transmembrane helix</keyword>
<organism evidence="3 4">
    <name type="scientific">Winogradskyella litoriviva</name>
    <dbReference type="NCBI Taxonomy" id="1220182"/>
    <lineage>
        <taxon>Bacteria</taxon>
        <taxon>Pseudomonadati</taxon>
        <taxon>Bacteroidota</taxon>
        <taxon>Flavobacteriia</taxon>
        <taxon>Flavobacteriales</taxon>
        <taxon>Flavobacteriaceae</taxon>
        <taxon>Winogradskyella</taxon>
    </lineage>
</organism>
<keyword evidence="1" id="KW-0472">Membrane</keyword>
<evidence type="ECO:0000313" key="3">
    <source>
        <dbReference type="EMBL" id="NRD22817.1"/>
    </source>
</evidence>
<reference evidence="3 4" key="1">
    <citation type="journal article" date="2015" name="Int. J. Syst. Evol. Microbiol.">
        <title>Winogradskyella litoriviva sp. nov., isolated from coastal seawater.</title>
        <authorList>
            <person name="Nedashkovskaya O.I."/>
            <person name="Kukhlevskiy A.D."/>
            <person name="Zhukova N.V."/>
            <person name="Kim S.J."/>
            <person name="Rhee S.K."/>
            <person name="Mikhailov V.V."/>
        </authorList>
    </citation>
    <scope>NUCLEOTIDE SEQUENCE [LARGE SCALE GENOMIC DNA]</scope>
    <source>
        <strain evidence="3 4">KMM6491</strain>
    </source>
</reference>
<name>A0ABX2E3J4_9FLAO</name>
<gene>
    <name evidence="3" type="ORF">HNV10_06170</name>
</gene>
<protein>
    <submittedName>
        <fullName evidence="3">Glycosyltransferase</fullName>
    </submittedName>
</protein>
<evidence type="ECO:0000259" key="2">
    <source>
        <dbReference type="Pfam" id="PF00534"/>
    </source>
</evidence>
<comment type="caution">
    <text evidence="3">The sequence shown here is derived from an EMBL/GenBank/DDBJ whole genome shotgun (WGS) entry which is preliminary data.</text>
</comment>
<dbReference type="PANTHER" id="PTHR12526">
    <property type="entry name" value="GLYCOSYLTRANSFERASE"/>
    <property type="match status" value="1"/>
</dbReference>
<feature type="transmembrane region" description="Helical" evidence="1">
    <location>
        <begin position="75"/>
        <end position="95"/>
    </location>
</feature>
<accession>A0ABX2E3J4</accession>
<evidence type="ECO:0000313" key="4">
    <source>
        <dbReference type="Proteomes" id="UP000805085"/>
    </source>
</evidence>
<dbReference type="PANTHER" id="PTHR12526:SF630">
    <property type="entry name" value="GLYCOSYLTRANSFERASE"/>
    <property type="match status" value="1"/>
</dbReference>
<keyword evidence="1" id="KW-0812">Transmembrane</keyword>
<dbReference type="InterPro" id="IPR001296">
    <property type="entry name" value="Glyco_trans_1"/>
</dbReference>
<dbReference type="Proteomes" id="UP000805085">
    <property type="component" value="Unassembled WGS sequence"/>
</dbReference>